<name>A0A0D4ZZ67_9SPHN</name>
<accession>A0A0D4ZZ67</accession>
<geneLocation type="plasmid" evidence="1">
    <name>pJE1</name>
</geneLocation>
<dbReference type="AlphaFoldDB" id="A0A0D4ZZ67"/>
<evidence type="ECO:0000313" key="1">
    <source>
        <dbReference type="EMBL" id="AJW29449.1"/>
    </source>
</evidence>
<sequence>MRHVLCEDGADCRRHDAGSDGQARYVNAVTDTHNDPSQFCWLFHPLQRLLILLCLYNNSFKVACQGQSCRR</sequence>
<proteinExistence type="predicted"/>
<reference evidence="1" key="1">
    <citation type="submission" date="2014-06" db="EMBL/GenBank/DDBJ databases">
        <title>Molecular and ecological studies on carbamate pesticide degrading bacteria isolated from agricultural soils.</title>
        <authorList>
            <person name="Kim D.-U."/>
            <person name="Ka J.-O."/>
        </authorList>
    </citation>
    <scope>NUCLEOTIDE SEQUENCE</scope>
    <source>
        <strain evidence="1">JE1</strain>
        <plasmid evidence="1">pJE1</plasmid>
    </source>
</reference>
<dbReference type="EMBL" id="KM017071">
    <property type="protein sequence ID" value="AJW29449.1"/>
    <property type="molecule type" value="Genomic_DNA"/>
</dbReference>
<protein>
    <submittedName>
        <fullName evidence="1">Uncharacterized protein</fullName>
    </submittedName>
</protein>
<gene>
    <name evidence="1" type="ORF">pJE1_027</name>
</gene>
<organism evidence="1">
    <name type="scientific">Sphingomonas sp. JE1</name>
    <dbReference type="NCBI Taxonomy" id="1628059"/>
    <lineage>
        <taxon>Bacteria</taxon>
        <taxon>Pseudomonadati</taxon>
        <taxon>Pseudomonadota</taxon>
        <taxon>Alphaproteobacteria</taxon>
        <taxon>Sphingomonadales</taxon>
        <taxon>Sphingomonadaceae</taxon>
        <taxon>Sphingomonas</taxon>
    </lineage>
</organism>
<keyword evidence="1" id="KW-0614">Plasmid</keyword>